<evidence type="ECO:0000256" key="1">
    <source>
        <dbReference type="ARBA" id="ARBA00004141"/>
    </source>
</evidence>
<keyword evidence="8" id="KW-1185">Reference proteome</keyword>
<dbReference type="GeneID" id="36397964"/>
<dbReference type="EMBL" id="CCYD01002047">
    <property type="protein sequence ID" value="CEG46509.1"/>
    <property type="molecule type" value="Genomic_DNA"/>
</dbReference>
<accession>A0A0P1AZV8</accession>
<dbReference type="GO" id="GO:0016020">
    <property type="term" value="C:membrane"/>
    <property type="evidence" value="ECO:0007669"/>
    <property type="project" value="UniProtKB-SubCell"/>
</dbReference>
<keyword evidence="5 6" id="KW-0472">Membrane</keyword>
<name>A0A0P1AZV8_PLAHL</name>
<keyword evidence="3 6" id="KW-0812">Transmembrane</keyword>
<dbReference type="OrthoDB" id="268928at2759"/>
<evidence type="ECO:0000256" key="5">
    <source>
        <dbReference type="ARBA" id="ARBA00023136"/>
    </source>
</evidence>
<comment type="subcellular location">
    <subcellularLocation>
        <location evidence="1">Membrane</location>
        <topology evidence="1">Multi-pass membrane protein</topology>
    </subcellularLocation>
</comment>
<dbReference type="Proteomes" id="UP000054928">
    <property type="component" value="Unassembled WGS sequence"/>
</dbReference>
<sequence>MNVDPGKAGSYMAGILIGVGWWILADGAASANYHHSQIPFDFVKYLPGIVSMLAFFLVNTVDWSMLSEDASFTYGSNVATRARYFVLFCMVLLLISLMTSVLIYTHVYVNNKFHESAWPGAAIQFSCTNDYTGTYTEPTSCGISTTSHSTPVSTSSTCTSKIVPWWELEYQCPPPGHLGAHVVPVSIDVPGTTKNVDPTKKLALKKCSLTSVETCFDEKKESFQSGVVIYETPERGRRDLHRKLLARRDSTPCLLIDNSPSQKRKMRSQDVIECEAALFSKELKRFHEFSQEITPSTFVQPLSQINIKK</sequence>
<dbReference type="RefSeq" id="XP_024582878.1">
    <property type="nucleotide sequence ID" value="XM_024717373.1"/>
</dbReference>
<evidence type="ECO:0000256" key="6">
    <source>
        <dbReference type="SAM" id="Phobius"/>
    </source>
</evidence>
<dbReference type="AlphaFoldDB" id="A0A0P1AZV8"/>
<evidence type="ECO:0000313" key="7">
    <source>
        <dbReference type="EMBL" id="CEG46509.1"/>
    </source>
</evidence>
<proteinExistence type="inferred from homology"/>
<dbReference type="InterPro" id="IPR007919">
    <property type="entry name" value="UPF0220"/>
</dbReference>
<dbReference type="Pfam" id="PF05255">
    <property type="entry name" value="UPF0220"/>
    <property type="match status" value="1"/>
</dbReference>
<keyword evidence="4 6" id="KW-1133">Transmembrane helix</keyword>
<dbReference type="PANTHER" id="PTHR13180">
    <property type="entry name" value="SMALL MEMBRANE PROTEIN-RELATED"/>
    <property type="match status" value="1"/>
</dbReference>
<comment type="similarity">
    <text evidence="2">Belongs to the UPF0220 family.</text>
</comment>
<reference evidence="8" key="1">
    <citation type="submission" date="2014-09" db="EMBL/GenBank/DDBJ databases">
        <authorList>
            <person name="Sharma Rahul"/>
            <person name="Thines Marco"/>
        </authorList>
    </citation>
    <scope>NUCLEOTIDE SEQUENCE [LARGE SCALE GENOMIC DNA]</scope>
</reference>
<feature type="transmembrane region" description="Helical" evidence="6">
    <location>
        <begin position="12"/>
        <end position="33"/>
    </location>
</feature>
<protein>
    <submittedName>
        <fullName evidence="7">Uncharacterized protein family UPF0220</fullName>
    </submittedName>
</protein>
<feature type="transmembrane region" description="Helical" evidence="6">
    <location>
        <begin position="84"/>
        <end position="104"/>
    </location>
</feature>
<evidence type="ECO:0000313" key="8">
    <source>
        <dbReference type="Proteomes" id="UP000054928"/>
    </source>
</evidence>
<evidence type="ECO:0000256" key="3">
    <source>
        <dbReference type="ARBA" id="ARBA00022692"/>
    </source>
</evidence>
<evidence type="ECO:0000256" key="4">
    <source>
        <dbReference type="ARBA" id="ARBA00022989"/>
    </source>
</evidence>
<evidence type="ECO:0000256" key="2">
    <source>
        <dbReference type="ARBA" id="ARBA00005335"/>
    </source>
</evidence>
<organism evidence="7 8">
    <name type="scientific">Plasmopara halstedii</name>
    <name type="common">Downy mildew of sunflower</name>
    <dbReference type="NCBI Taxonomy" id="4781"/>
    <lineage>
        <taxon>Eukaryota</taxon>
        <taxon>Sar</taxon>
        <taxon>Stramenopiles</taxon>
        <taxon>Oomycota</taxon>
        <taxon>Peronosporomycetes</taxon>
        <taxon>Peronosporales</taxon>
        <taxon>Peronosporaceae</taxon>
        <taxon>Plasmopara</taxon>
    </lineage>
</organism>
<feature type="transmembrane region" description="Helical" evidence="6">
    <location>
        <begin position="45"/>
        <end position="64"/>
    </location>
</feature>